<keyword evidence="4 9" id="KW-0479">Metal-binding</keyword>
<dbReference type="Proteomes" id="UP001156870">
    <property type="component" value="Unassembled WGS sequence"/>
</dbReference>
<keyword evidence="12" id="KW-1185">Reference proteome</keyword>
<feature type="site" description="Transition state stabilizer" evidence="9">
    <location>
        <position position="239"/>
    </location>
</feature>
<dbReference type="Gene3D" id="3.30.420.40">
    <property type="match status" value="2"/>
</dbReference>
<evidence type="ECO:0000256" key="3">
    <source>
        <dbReference type="ARBA" id="ARBA00022679"/>
    </source>
</evidence>
<comment type="caution">
    <text evidence="11">The sequence shown here is derived from an EMBL/GenBank/DDBJ whole genome shotgun (WGS) entry which is preliminary data.</text>
</comment>
<evidence type="ECO:0000256" key="9">
    <source>
        <dbReference type="HAMAP-Rule" id="MF_00020"/>
    </source>
</evidence>
<keyword evidence="2 9" id="KW-0963">Cytoplasm</keyword>
<dbReference type="GO" id="GO:0005524">
    <property type="term" value="F:ATP binding"/>
    <property type="evidence" value="ECO:0007669"/>
    <property type="project" value="UniProtKB-KW"/>
</dbReference>
<keyword evidence="3 9" id="KW-0808">Transferase</keyword>
<feature type="binding site" evidence="9">
    <location>
        <position position="16"/>
    </location>
    <ligand>
        <name>ATP</name>
        <dbReference type="ChEBI" id="CHEBI:30616"/>
    </ligand>
</feature>
<dbReference type="InterPro" id="IPR004372">
    <property type="entry name" value="Ac/propionate_kinase"/>
</dbReference>
<dbReference type="PIRSF" id="PIRSF000722">
    <property type="entry name" value="Acetate_prop_kin"/>
    <property type="match status" value="1"/>
</dbReference>
<dbReference type="InterPro" id="IPR000890">
    <property type="entry name" value="Aliphatic_acid_kin_short-chain"/>
</dbReference>
<reference evidence="11 12" key="1">
    <citation type="journal article" date="2014" name="Int. J. Syst. Evol. Microbiol.">
        <title>Complete genome sequence of Corynebacterium casei LMG S-19264T (=DSM 44701T), isolated from a smear-ripened cheese.</title>
        <authorList>
            <consortium name="US DOE Joint Genome Institute (JGI-PGF)"/>
            <person name="Walter F."/>
            <person name="Albersmeier A."/>
            <person name="Kalinowski J."/>
            <person name="Ruckert C."/>
        </authorList>
    </citation>
    <scope>NUCLEOTIDE SEQUENCE [LARGE SCALE GENOMIC DNA]</scope>
    <source>
        <strain evidence="11 12">NBRC 110095</strain>
    </source>
</reference>
<dbReference type="NCBIfam" id="TIGR00016">
    <property type="entry name" value="ackA"/>
    <property type="match status" value="1"/>
</dbReference>
<dbReference type="InterPro" id="IPR023865">
    <property type="entry name" value="Aliphatic_acid_kinase_CS"/>
</dbReference>
<dbReference type="Pfam" id="PF00871">
    <property type="entry name" value="Acetate_kinase"/>
    <property type="match status" value="1"/>
</dbReference>
<feature type="binding site" evidence="9">
    <location>
        <position position="383"/>
    </location>
    <ligand>
        <name>Mg(2+)</name>
        <dbReference type="ChEBI" id="CHEBI:18420"/>
    </ligand>
</feature>
<evidence type="ECO:0000256" key="1">
    <source>
        <dbReference type="ARBA" id="ARBA00008748"/>
    </source>
</evidence>
<evidence type="ECO:0000256" key="8">
    <source>
        <dbReference type="ARBA" id="ARBA00022842"/>
    </source>
</evidence>
<comment type="catalytic activity">
    <reaction evidence="9">
        <text>acetate + ATP = acetyl phosphate + ADP</text>
        <dbReference type="Rhea" id="RHEA:11352"/>
        <dbReference type="ChEBI" id="CHEBI:22191"/>
        <dbReference type="ChEBI" id="CHEBI:30089"/>
        <dbReference type="ChEBI" id="CHEBI:30616"/>
        <dbReference type="ChEBI" id="CHEBI:456216"/>
        <dbReference type="EC" id="2.7.2.1"/>
    </reaction>
</comment>
<dbReference type="RefSeq" id="WP_232592812.1">
    <property type="nucleotide sequence ID" value="NZ_BSPD01000065.1"/>
</dbReference>
<dbReference type="PROSITE" id="PS01075">
    <property type="entry name" value="ACETATE_KINASE_1"/>
    <property type="match status" value="1"/>
</dbReference>
<dbReference type="AlphaFoldDB" id="A0AA37WQF7"/>
<dbReference type="GO" id="GO:0006085">
    <property type="term" value="P:acetyl-CoA biosynthetic process"/>
    <property type="evidence" value="ECO:0007669"/>
    <property type="project" value="UniProtKB-UniRule"/>
</dbReference>
<sequence>MNKMVLVLNCGSSSIKFAIIEAATGDAALSGLAESLGNDDAKLTIKVNGEKKACPIDANATHQQALNAIELALEAYQELQNSLVAVGHRVVHGGETFTQSVLINDDVKSAIRETAHMAPLHNPANLSGIESAEAAFPNLPHVAVFDTAFFQTMPKHAYLYALPYELYQKHGIRRYGFHGSSHYFVSHKAAEMLSKPYEQCNLITAHLGNGCSIASIHQGRAVDTSLGFTPLEGLVMGTRCGDIDPSLPTFLIEQLGYSEKAVTAMLNKESGLLGISQLSNDCRTLEEQAEQGHELANLALTIFSYRLAKYIGSYLVSAGPLDALVFTGGIGENSDRLRADTLKYLSHLGFAVDADKNTAMRFGQSGPIHQEGSHNTLVIATNEEWVIAQDAMQYV</sequence>
<keyword evidence="8 9" id="KW-0460">Magnesium</keyword>
<evidence type="ECO:0000256" key="6">
    <source>
        <dbReference type="ARBA" id="ARBA00022777"/>
    </source>
</evidence>
<dbReference type="GO" id="GO:0006083">
    <property type="term" value="P:acetate metabolic process"/>
    <property type="evidence" value="ECO:0007669"/>
    <property type="project" value="TreeGrafter"/>
</dbReference>
<proteinExistence type="inferred from homology"/>
<dbReference type="PANTHER" id="PTHR21060:SF21">
    <property type="entry name" value="ACETATE KINASE"/>
    <property type="match status" value="1"/>
</dbReference>
<dbReference type="PANTHER" id="PTHR21060">
    <property type="entry name" value="ACETATE KINASE"/>
    <property type="match status" value="1"/>
</dbReference>
<feature type="binding site" evidence="9">
    <location>
        <begin position="281"/>
        <end position="283"/>
    </location>
    <ligand>
        <name>ATP</name>
        <dbReference type="ChEBI" id="CHEBI:30616"/>
    </ligand>
</feature>
<gene>
    <name evidence="11" type="primary">ackA_2</name>
    <name evidence="9" type="synonym">ackA</name>
    <name evidence="11" type="ORF">GCM10007877_28760</name>
</gene>
<comment type="similarity">
    <text evidence="1 9 10">Belongs to the acetokinase family.</text>
</comment>
<evidence type="ECO:0000256" key="2">
    <source>
        <dbReference type="ARBA" id="ARBA00022490"/>
    </source>
</evidence>
<keyword evidence="5 9" id="KW-0547">Nucleotide-binding</keyword>
<accession>A0AA37WQF7</accession>
<dbReference type="SUPFAM" id="SSF53067">
    <property type="entry name" value="Actin-like ATPase domain"/>
    <property type="match status" value="2"/>
</dbReference>
<feature type="site" description="Transition state stabilizer" evidence="9">
    <location>
        <position position="178"/>
    </location>
</feature>
<name>A0AA37WQF7_9GAMM</name>
<keyword evidence="6 9" id="KW-0418">Kinase</keyword>
<evidence type="ECO:0000256" key="5">
    <source>
        <dbReference type="ARBA" id="ARBA00022741"/>
    </source>
</evidence>
<organism evidence="11 12">
    <name type="scientific">Marinibactrum halimedae</name>
    <dbReference type="NCBI Taxonomy" id="1444977"/>
    <lineage>
        <taxon>Bacteria</taxon>
        <taxon>Pseudomonadati</taxon>
        <taxon>Pseudomonadota</taxon>
        <taxon>Gammaproteobacteria</taxon>
        <taxon>Cellvibrionales</taxon>
        <taxon>Cellvibrionaceae</taxon>
        <taxon>Marinibactrum</taxon>
    </lineage>
</organism>
<dbReference type="GO" id="GO:0000287">
    <property type="term" value="F:magnesium ion binding"/>
    <property type="evidence" value="ECO:0007669"/>
    <property type="project" value="UniProtKB-UniRule"/>
</dbReference>
<evidence type="ECO:0000313" key="12">
    <source>
        <dbReference type="Proteomes" id="UP001156870"/>
    </source>
</evidence>
<dbReference type="GO" id="GO:0005829">
    <property type="term" value="C:cytosol"/>
    <property type="evidence" value="ECO:0007669"/>
    <property type="project" value="TreeGrafter"/>
</dbReference>
<comment type="subcellular location">
    <subcellularLocation>
        <location evidence="9">Cytoplasm</location>
    </subcellularLocation>
</comment>
<feature type="binding site" evidence="9">
    <location>
        <position position="9"/>
    </location>
    <ligand>
        <name>Mg(2+)</name>
        <dbReference type="ChEBI" id="CHEBI:18420"/>
    </ligand>
</feature>
<dbReference type="GO" id="GO:0008776">
    <property type="term" value="F:acetate kinase activity"/>
    <property type="evidence" value="ECO:0007669"/>
    <property type="project" value="UniProtKB-UniRule"/>
</dbReference>
<feature type="active site" description="Proton donor/acceptor" evidence="9">
    <location>
        <position position="146"/>
    </location>
</feature>
<evidence type="ECO:0000256" key="7">
    <source>
        <dbReference type="ARBA" id="ARBA00022840"/>
    </source>
</evidence>
<dbReference type="CDD" id="cd24010">
    <property type="entry name" value="ASKHA_NBD_AcK_PK"/>
    <property type="match status" value="1"/>
</dbReference>
<comment type="cofactor">
    <cofactor evidence="9">
        <name>Mg(2+)</name>
        <dbReference type="ChEBI" id="CHEBI:18420"/>
    </cofactor>
    <cofactor evidence="9">
        <name>Mn(2+)</name>
        <dbReference type="ChEBI" id="CHEBI:29035"/>
    </cofactor>
    <text evidence="9">Mg(2+). Can also accept Mn(2+).</text>
</comment>
<dbReference type="EC" id="2.7.2.1" evidence="9"/>
<comment type="subunit">
    <text evidence="9">Homodimer.</text>
</comment>
<dbReference type="EMBL" id="BSPD01000065">
    <property type="protein sequence ID" value="GLS27157.1"/>
    <property type="molecule type" value="Genomic_DNA"/>
</dbReference>
<comment type="pathway">
    <text evidence="9">Metabolic intermediate biosynthesis; acetyl-CoA biosynthesis; acetyl-CoA from acetate: step 1/2.</text>
</comment>
<evidence type="ECO:0000256" key="10">
    <source>
        <dbReference type="RuleBase" id="RU003835"/>
    </source>
</evidence>
<evidence type="ECO:0000313" key="11">
    <source>
        <dbReference type="EMBL" id="GLS27157.1"/>
    </source>
</evidence>
<feature type="binding site" evidence="9">
    <location>
        <begin position="206"/>
        <end position="210"/>
    </location>
    <ligand>
        <name>ATP</name>
        <dbReference type="ChEBI" id="CHEBI:30616"/>
    </ligand>
</feature>
<dbReference type="PRINTS" id="PR00471">
    <property type="entry name" value="ACETATEKNASE"/>
</dbReference>
<protein>
    <recommendedName>
        <fullName evidence="9">Acetate kinase</fullName>
        <ecNumber evidence="9">2.7.2.1</ecNumber>
    </recommendedName>
    <alternativeName>
        <fullName evidence="9">Acetokinase</fullName>
    </alternativeName>
</protein>
<dbReference type="InterPro" id="IPR043129">
    <property type="entry name" value="ATPase_NBD"/>
</dbReference>
<dbReference type="HAMAP" id="MF_00020">
    <property type="entry name" value="Acetate_kinase"/>
    <property type="match status" value="1"/>
</dbReference>
<feature type="binding site" evidence="9">
    <location>
        <begin position="329"/>
        <end position="333"/>
    </location>
    <ligand>
        <name>ATP</name>
        <dbReference type="ChEBI" id="CHEBI:30616"/>
    </ligand>
</feature>
<evidence type="ECO:0000256" key="4">
    <source>
        <dbReference type="ARBA" id="ARBA00022723"/>
    </source>
</evidence>
<comment type="function">
    <text evidence="9">Catalyzes the formation of acetyl phosphate from acetate and ATP. Can also catalyze the reverse reaction.</text>
</comment>
<keyword evidence="7 9" id="KW-0067">ATP-binding</keyword>
<feature type="binding site" evidence="9">
    <location>
        <position position="89"/>
    </location>
    <ligand>
        <name>substrate</name>
    </ligand>
</feature>